<dbReference type="Pfam" id="PF02575">
    <property type="entry name" value="YbaB_DNA_bd"/>
    <property type="match status" value="1"/>
</dbReference>
<keyword evidence="2" id="KW-1185">Reference proteome</keyword>
<sequence>MTDGLAASLLARIDEQRDLIQALHDECQSITVRATNRDRSVSVEVDGMAAMTGLWLGETAYRNGADDLARQIVDTAQAAAKIAADRQRYLLERFAERLSVLERAPLKRSDGSTHQPSE</sequence>
<keyword evidence="1" id="KW-0614">Plasmid</keyword>
<dbReference type="GO" id="GO:0003677">
    <property type="term" value="F:DNA binding"/>
    <property type="evidence" value="ECO:0007669"/>
    <property type="project" value="InterPro"/>
</dbReference>
<name>A0A7I7RRR7_9MYCO</name>
<dbReference type="KEGG" id="marz:MARA_01760"/>
<dbReference type="EMBL" id="AP022592">
    <property type="protein sequence ID" value="BBY46746.1"/>
    <property type="molecule type" value="Genomic_DNA"/>
</dbReference>
<organism evidence="1 2">
    <name type="scientific">Mycolicibacterium arabiense</name>
    <dbReference type="NCBI Taxonomy" id="1286181"/>
    <lineage>
        <taxon>Bacteria</taxon>
        <taxon>Bacillati</taxon>
        <taxon>Actinomycetota</taxon>
        <taxon>Actinomycetes</taxon>
        <taxon>Mycobacteriales</taxon>
        <taxon>Mycobacteriaceae</taxon>
        <taxon>Mycolicibacterium</taxon>
    </lineage>
</organism>
<evidence type="ECO:0000313" key="1">
    <source>
        <dbReference type="EMBL" id="BBY46746.1"/>
    </source>
</evidence>
<dbReference type="InterPro" id="IPR004401">
    <property type="entry name" value="YbaB/EbfC"/>
</dbReference>
<dbReference type="Proteomes" id="UP000467428">
    <property type="component" value="Plasmid pJCM18538"/>
</dbReference>
<reference evidence="1 2" key="1">
    <citation type="journal article" date="2019" name="Emerg. Microbes Infect.">
        <title>Comprehensive subspecies identification of 175 nontuberculous mycobacteria species based on 7547 genomic profiles.</title>
        <authorList>
            <person name="Matsumoto Y."/>
            <person name="Kinjo T."/>
            <person name="Motooka D."/>
            <person name="Nabeya D."/>
            <person name="Jung N."/>
            <person name="Uechi K."/>
            <person name="Horii T."/>
            <person name="Iida T."/>
            <person name="Fujita J."/>
            <person name="Nakamura S."/>
        </authorList>
    </citation>
    <scope>NUCLEOTIDE SEQUENCE [LARGE SCALE GENOMIC DNA]</scope>
    <source>
        <strain evidence="1 2">JCM 18538</strain>
        <plasmid evidence="1">pJCM18538</plasmid>
    </source>
</reference>
<geneLocation type="plasmid" evidence="1">
    <name>pJCM18538</name>
</geneLocation>
<dbReference type="Gene3D" id="3.30.1310.10">
    <property type="entry name" value="Nucleoid-associated protein YbaB-like domain"/>
    <property type="match status" value="1"/>
</dbReference>
<dbReference type="InterPro" id="IPR036894">
    <property type="entry name" value="YbaB-like_sf"/>
</dbReference>
<evidence type="ECO:0008006" key="3">
    <source>
        <dbReference type="Google" id="ProtNLM"/>
    </source>
</evidence>
<proteinExistence type="predicted"/>
<gene>
    <name evidence="1" type="ORF">MARA_01760</name>
</gene>
<evidence type="ECO:0000313" key="2">
    <source>
        <dbReference type="Proteomes" id="UP000467428"/>
    </source>
</evidence>
<protein>
    <recommendedName>
        <fullName evidence="3">DNA-binding protein</fullName>
    </recommendedName>
</protein>
<accession>A0A7I7RRR7</accession>
<dbReference type="AlphaFoldDB" id="A0A7I7RRR7"/>